<sequence length="53" mass="5736">MVAVAMIEVGLVGVEEVVVKVLVDVVVEVVVERTIRWVRGKAREVSSGRVTMG</sequence>
<dbReference type="EMBL" id="CM003371">
    <property type="protein sequence ID" value="KOM31377.1"/>
    <property type="molecule type" value="Genomic_DNA"/>
</dbReference>
<evidence type="ECO:0000313" key="2">
    <source>
        <dbReference type="Proteomes" id="UP000053144"/>
    </source>
</evidence>
<organism evidence="1 2">
    <name type="scientific">Phaseolus angularis</name>
    <name type="common">Azuki bean</name>
    <name type="synonym">Vigna angularis</name>
    <dbReference type="NCBI Taxonomy" id="3914"/>
    <lineage>
        <taxon>Eukaryota</taxon>
        <taxon>Viridiplantae</taxon>
        <taxon>Streptophyta</taxon>
        <taxon>Embryophyta</taxon>
        <taxon>Tracheophyta</taxon>
        <taxon>Spermatophyta</taxon>
        <taxon>Magnoliopsida</taxon>
        <taxon>eudicotyledons</taxon>
        <taxon>Gunneridae</taxon>
        <taxon>Pentapetalae</taxon>
        <taxon>rosids</taxon>
        <taxon>fabids</taxon>
        <taxon>Fabales</taxon>
        <taxon>Fabaceae</taxon>
        <taxon>Papilionoideae</taxon>
        <taxon>50 kb inversion clade</taxon>
        <taxon>NPAAA clade</taxon>
        <taxon>indigoferoid/millettioid clade</taxon>
        <taxon>Phaseoleae</taxon>
        <taxon>Vigna</taxon>
    </lineage>
</organism>
<dbReference type="AlphaFoldDB" id="A0A0L9TLN8"/>
<name>A0A0L9TLN8_PHAAN</name>
<dbReference type="Gramene" id="KOM31377">
    <property type="protein sequence ID" value="KOM31377"/>
    <property type="gene ID" value="LR48_Vigan01g093200"/>
</dbReference>
<proteinExistence type="predicted"/>
<gene>
    <name evidence="1" type="ORF">LR48_Vigan01g093200</name>
</gene>
<accession>A0A0L9TLN8</accession>
<evidence type="ECO:0000313" key="1">
    <source>
        <dbReference type="EMBL" id="KOM31377.1"/>
    </source>
</evidence>
<reference evidence="2" key="1">
    <citation type="journal article" date="2015" name="Proc. Natl. Acad. Sci. U.S.A.">
        <title>Genome sequencing of adzuki bean (Vigna angularis) provides insight into high starch and low fat accumulation and domestication.</title>
        <authorList>
            <person name="Yang K."/>
            <person name="Tian Z."/>
            <person name="Chen C."/>
            <person name="Luo L."/>
            <person name="Zhao B."/>
            <person name="Wang Z."/>
            <person name="Yu L."/>
            <person name="Li Y."/>
            <person name="Sun Y."/>
            <person name="Li W."/>
            <person name="Chen Y."/>
            <person name="Li Y."/>
            <person name="Zhang Y."/>
            <person name="Ai D."/>
            <person name="Zhao J."/>
            <person name="Shang C."/>
            <person name="Ma Y."/>
            <person name="Wu B."/>
            <person name="Wang M."/>
            <person name="Gao L."/>
            <person name="Sun D."/>
            <person name="Zhang P."/>
            <person name="Guo F."/>
            <person name="Wang W."/>
            <person name="Li Y."/>
            <person name="Wang J."/>
            <person name="Varshney R.K."/>
            <person name="Wang J."/>
            <person name="Ling H.Q."/>
            <person name="Wan P."/>
        </authorList>
    </citation>
    <scope>NUCLEOTIDE SEQUENCE</scope>
    <source>
        <strain evidence="2">cv. Jingnong 6</strain>
    </source>
</reference>
<dbReference type="Proteomes" id="UP000053144">
    <property type="component" value="Chromosome 1"/>
</dbReference>
<protein>
    <submittedName>
        <fullName evidence="1">Uncharacterized protein</fullName>
    </submittedName>
</protein>